<evidence type="ECO:0000313" key="2">
    <source>
        <dbReference type="EMBL" id="CCM02238.1"/>
    </source>
</evidence>
<keyword evidence="3" id="KW-1185">Reference proteome</keyword>
<evidence type="ECO:0000313" key="3">
    <source>
        <dbReference type="Proteomes" id="UP000006352"/>
    </source>
</evidence>
<feature type="compositionally biased region" description="Basic and acidic residues" evidence="1">
    <location>
        <begin position="94"/>
        <end position="106"/>
    </location>
</feature>
<dbReference type="InParanoid" id="J4G767"/>
<dbReference type="STRING" id="599839.J4G767"/>
<dbReference type="GeneID" id="24097149"/>
<protein>
    <submittedName>
        <fullName evidence="2">Uncharacterized protein</fullName>
    </submittedName>
</protein>
<dbReference type="RefSeq" id="XP_012181521.1">
    <property type="nucleotide sequence ID" value="XM_012326131.1"/>
</dbReference>
<name>J4G767_9APHY</name>
<dbReference type="HOGENOM" id="CLU_083370_0_0_1"/>
<organism evidence="2 3">
    <name type="scientific">Fibroporia radiculosa</name>
    <dbReference type="NCBI Taxonomy" id="599839"/>
    <lineage>
        <taxon>Eukaryota</taxon>
        <taxon>Fungi</taxon>
        <taxon>Dikarya</taxon>
        <taxon>Basidiomycota</taxon>
        <taxon>Agaricomycotina</taxon>
        <taxon>Agaricomycetes</taxon>
        <taxon>Polyporales</taxon>
        <taxon>Fibroporiaceae</taxon>
        <taxon>Fibroporia</taxon>
    </lineage>
</organism>
<dbReference type="EMBL" id="HE797069">
    <property type="protein sequence ID" value="CCM02238.1"/>
    <property type="molecule type" value="Genomic_DNA"/>
</dbReference>
<accession>J4G767</accession>
<dbReference type="AlphaFoldDB" id="J4G767"/>
<proteinExistence type="predicted"/>
<sequence length="261" mass="30066">MVRQQSHLVQKLSPINPRYQKSSLARYVKQPPKSPLAAIHPSARTARVKLQNANTNRFLRNRTQLSTIHEQPQEEEEEAYDHSYDPYRGLNTLERNEERDLRKHASEEEDMDWDDETTLVAMLHDVTPGEDEDEKLIALANKLKAPMSAQNTAMKQYLAETIVPVITHVKELHGTLEDKVDLAFGAGVITFDKVCKKVETMALHDEDDLKVTYADVQGNMKRLVDELEQAYTRREDLWTTLQEDVDKCGDYHHPSPVFPEF</sequence>
<gene>
    <name evidence="2" type="ORF">FIBRA_04319</name>
</gene>
<evidence type="ECO:0000256" key="1">
    <source>
        <dbReference type="SAM" id="MobiDB-lite"/>
    </source>
</evidence>
<reference evidence="2 3" key="1">
    <citation type="journal article" date="2012" name="Appl. Environ. Microbiol.">
        <title>Short-read sequencing for genomic analysis of the brown rot fungus Fibroporia radiculosa.</title>
        <authorList>
            <person name="Tang J.D."/>
            <person name="Perkins A.D."/>
            <person name="Sonstegard T.S."/>
            <person name="Schroeder S.G."/>
            <person name="Burgess S.C."/>
            <person name="Diehl S.V."/>
        </authorList>
    </citation>
    <scope>NUCLEOTIDE SEQUENCE [LARGE SCALE GENOMIC DNA]</scope>
    <source>
        <strain evidence="2 3">TFFH 294</strain>
    </source>
</reference>
<dbReference type="OrthoDB" id="2678231at2759"/>
<feature type="region of interest" description="Disordered" evidence="1">
    <location>
        <begin position="73"/>
        <end position="111"/>
    </location>
</feature>
<dbReference type="Proteomes" id="UP000006352">
    <property type="component" value="Unassembled WGS sequence"/>
</dbReference>